<evidence type="ECO:0000256" key="1">
    <source>
        <dbReference type="ARBA" id="ARBA00022491"/>
    </source>
</evidence>
<dbReference type="PANTHER" id="PTHR30204">
    <property type="entry name" value="REDOX-CYCLING DRUG-SENSING TRANSCRIPTIONAL ACTIVATOR SOXR"/>
    <property type="match status" value="1"/>
</dbReference>
<keyword evidence="4" id="KW-0804">Transcription</keyword>
<dbReference type="InterPro" id="IPR009061">
    <property type="entry name" value="DNA-bd_dom_put_sf"/>
</dbReference>
<organism evidence="7 8">
    <name type="scientific">Sandaracinus amylolyticus</name>
    <dbReference type="NCBI Taxonomy" id="927083"/>
    <lineage>
        <taxon>Bacteria</taxon>
        <taxon>Pseudomonadati</taxon>
        <taxon>Myxococcota</taxon>
        <taxon>Polyangia</taxon>
        <taxon>Polyangiales</taxon>
        <taxon>Sandaracinaceae</taxon>
        <taxon>Sandaracinus</taxon>
    </lineage>
</organism>
<proteinExistence type="predicted"/>
<reference evidence="7 8" key="1">
    <citation type="submission" date="2015-03" db="EMBL/GenBank/DDBJ databases">
        <title>Genome assembly of Sandaracinus amylolyticus DSM 53668.</title>
        <authorList>
            <person name="Sharma G."/>
            <person name="Subramanian S."/>
        </authorList>
    </citation>
    <scope>NUCLEOTIDE SEQUENCE [LARGE SCALE GENOMIC DNA]</scope>
    <source>
        <strain evidence="7 8">DSM 53668</strain>
    </source>
</reference>
<dbReference type="SMART" id="SM00422">
    <property type="entry name" value="HTH_MERR"/>
    <property type="match status" value="1"/>
</dbReference>
<dbReference type="InterPro" id="IPR000551">
    <property type="entry name" value="MerR-type_HTH_dom"/>
</dbReference>
<keyword evidence="2" id="KW-0805">Transcription regulation</keyword>
<feature type="domain" description="HTH merR-type" evidence="6">
    <location>
        <begin position="1"/>
        <end position="70"/>
    </location>
</feature>
<dbReference type="Pfam" id="PF13411">
    <property type="entry name" value="MerR_1"/>
    <property type="match status" value="1"/>
</dbReference>
<dbReference type="SUPFAM" id="SSF46955">
    <property type="entry name" value="Putative DNA-binding domain"/>
    <property type="match status" value="1"/>
</dbReference>
<dbReference type="PANTHER" id="PTHR30204:SF69">
    <property type="entry name" value="MERR-FAMILY TRANSCRIPTIONAL REGULATOR"/>
    <property type="match status" value="1"/>
</dbReference>
<gene>
    <name evidence="7" type="ORF">DB32_002574</name>
</gene>
<evidence type="ECO:0000313" key="7">
    <source>
        <dbReference type="EMBL" id="AKF05425.1"/>
    </source>
</evidence>
<evidence type="ECO:0000259" key="6">
    <source>
        <dbReference type="PROSITE" id="PS50937"/>
    </source>
</evidence>
<evidence type="ECO:0000313" key="8">
    <source>
        <dbReference type="Proteomes" id="UP000034883"/>
    </source>
</evidence>
<keyword evidence="1" id="KW-0678">Repressor</keyword>
<protein>
    <submittedName>
        <fullName evidence="7">Putative transcriptional regulator, MerR family</fullName>
    </submittedName>
</protein>
<sequence>MKVSALAKMSGVPAATIKHYVREGLLPEPSRTSKNMAYYDVSLVPRIKKIKELQRTRFLPLKVIKSILDESELESEDETVGATIARVLEQTAPTERRTREELIASGMPEEQLVWLRGAGLITPQPDSKREVYAGDDLELLRVLGASRKAGITAEMLPVTILGEYAQALRTLVEIEVRMFREGVMPRAGDDLPALTEAATTLSERLVIVLRRRMLVPTMRALAEQAKRSRSAPPPAPKKRTPRRKAE</sequence>
<keyword evidence="8" id="KW-1185">Reference proteome</keyword>
<dbReference type="AlphaFoldDB" id="A0A0F6W206"/>
<dbReference type="EMBL" id="CP011125">
    <property type="protein sequence ID" value="AKF05425.1"/>
    <property type="molecule type" value="Genomic_DNA"/>
</dbReference>
<evidence type="ECO:0000256" key="4">
    <source>
        <dbReference type="ARBA" id="ARBA00023163"/>
    </source>
</evidence>
<feature type="region of interest" description="Disordered" evidence="5">
    <location>
        <begin position="222"/>
        <end position="246"/>
    </location>
</feature>
<dbReference type="InterPro" id="IPR047057">
    <property type="entry name" value="MerR_fam"/>
</dbReference>
<name>A0A0F6W206_9BACT</name>
<dbReference type="GO" id="GO:0003700">
    <property type="term" value="F:DNA-binding transcription factor activity"/>
    <property type="evidence" value="ECO:0007669"/>
    <property type="project" value="InterPro"/>
</dbReference>
<accession>A0A0F6W206</accession>
<keyword evidence="3" id="KW-0238">DNA-binding</keyword>
<dbReference type="PROSITE" id="PS50937">
    <property type="entry name" value="HTH_MERR_2"/>
    <property type="match status" value="1"/>
</dbReference>
<dbReference type="STRING" id="927083.DB32_002574"/>
<dbReference type="GO" id="GO:0003677">
    <property type="term" value="F:DNA binding"/>
    <property type="evidence" value="ECO:0007669"/>
    <property type="project" value="UniProtKB-KW"/>
</dbReference>
<evidence type="ECO:0000256" key="3">
    <source>
        <dbReference type="ARBA" id="ARBA00023125"/>
    </source>
</evidence>
<evidence type="ECO:0000256" key="2">
    <source>
        <dbReference type="ARBA" id="ARBA00023015"/>
    </source>
</evidence>
<feature type="compositionally biased region" description="Basic residues" evidence="5">
    <location>
        <begin position="236"/>
        <end position="246"/>
    </location>
</feature>
<evidence type="ECO:0000256" key="5">
    <source>
        <dbReference type="SAM" id="MobiDB-lite"/>
    </source>
</evidence>
<dbReference type="KEGG" id="samy:DB32_002574"/>
<dbReference type="Proteomes" id="UP000034883">
    <property type="component" value="Chromosome"/>
</dbReference>
<dbReference type="Gene3D" id="1.10.1660.10">
    <property type="match status" value="1"/>
</dbReference>